<dbReference type="AlphaFoldDB" id="A0A9X3X116"/>
<dbReference type="EMBL" id="JAGTJJ010000006">
    <property type="protein sequence ID" value="MDC3982137.1"/>
    <property type="molecule type" value="Genomic_DNA"/>
</dbReference>
<organism evidence="2 3">
    <name type="scientific">Polyangium jinanense</name>
    <dbReference type="NCBI Taxonomy" id="2829994"/>
    <lineage>
        <taxon>Bacteria</taxon>
        <taxon>Pseudomonadati</taxon>
        <taxon>Myxococcota</taxon>
        <taxon>Polyangia</taxon>
        <taxon>Polyangiales</taxon>
        <taxon>Polyangiaceae</taxon>
        <taxon>Polyangium</taxon>
    </lineage>
</organism>
<keyword evidence="3" id="KW-1185">Reference proteome</keyword>
<accession>A0A9X3X116</accession>
<dbReference type="PROSITE" id="PS51257">
    <property type="entry name" value="PROKAR_LIPOPROTEIN"/>
    <property type="match status" value="1"/>
</dbReference>
<dbReference type="Proteomes" id="UP001151081">
    <property type="component" value="Unassembled WGS sequence"/>
</dbReference>
<reference evidence="2 3" key="1">
    <citation type="submission" date="2021-04" db="EMBL/GenBank/DDBJ databases">
        <title>Genome analysis of Polyangium sp.</title>
        <authorList>
            <person name="Li Y."/>
            <person name="Wang J."/>
        </authorList>
    </citation>
    <scope>NUCLEOTIDE SEQUENCE [LARGE SCALE GENOMIC DNA]</scope>
    <source>
        <strain evidence="2 3">SDU14</strain>
    </source>
</reference>
<evidence type="ECO:0000313" key="2">
    <source>
        <dbReference type="EMBL" id="MDC3982137.1"/>
    </source>
</evidence>
<gene>
    <name evidence="1" type="ORF">KEG57_00555</name>
    <name evidence="2" type="ORF">KEG57_16585</name>
</gene>
<evidence type="ECO:0000313" key="3">
    <source>
        <dbReference type="Proteomes" id="UP001151081"/>
    </source>
</evidence>
<evidence type="ECO:0008006" key="4">
    <source>
        <dbReference type="Google" id="ProtNLM"/>
    </source>
</evidence>
<sequence>MPRENRSLRRALASALLPLVITLLAAGCPGRLEDPDRFLDGGGFTCPDVVTELFPKSCGGSICHEGAEPAAGLDLIAPGVVSRLVDKMGRDCPGILVDPVVPESSLLYEKLLPLPSCGSPMPIGKPTLTPEELACVRDWISAQMPTGGEDGNGDGGGGP</sequence>
<dbReference type="RefSeq" id="WP_272418637.1">
    <property type="nucleotide sequence ID" value="NZ_JAGTJJ010000001.1"/>
</dbReference>
<protein>
    <recommendedName>
        <fullName evidence="4">Cytochrome C Planctomycete-type domain-containing protein</fullName>
    </recommendedName>
</protein>
<comment type="caution">
    <text evidence="2">The sequence shown here is derived from an EMBL/GenBank/DDBJ whole genome shotgun (WGS) entry which is preliminary data.</text>
</comment>
<dbReference type="EMBL" id="JAGTJJ010000001">
    <property type="protein sequence ID" value="MDC3978966.1"/>
    <property type="molecule type" value="Genomic_DNA"/>
</dbReference>
<proteinExistence type="predicted"/>
<name>A0A9X3X116_9BACT</name>
<evidence type="ECO:0000313" key="1">
    <source>
        <dbReference type="EMBL" id="MDC3978966.1"/>
    </source>
</evidence>